<dbReference type="InterPro" id="IPR013217">
    <property type="entry name" value="Methyltransf_12"/>
</dbReference>
<organism evidence="2 3">
    <name type="scientific">Algimonas ampicilliniresistens</name>
    <dbReference type="NCBI Taxonomy" id="1298735"/>
    <lineage>
        <taxon>Bacteria</taxon>
        <taxon>Pseudomonadati</taxon>
        <taxon>Pseudomonadota</taxon>
        <taxon>Alphaproteobacteria</taxon>
        <taxon>Maricaulales</taxon>
        <taxon>Robiginitomaculaceae</taxon>
        <taxon>Algimonas</taxon>
    </lineage>
</organism>
<comment type="caution">
    <text evidence="2">The sequence shown here is derived from an EMBL/GenBank/DDBJ whole genome shotgun (WGS) entry which is preliminary data.</text>
</comment>
<keyword evidence="3" id="KW-1185">Reference proteome</keyword>
<dbReference type="CDD" id="cd02440">
    <property type="entry name" value="AdoMet_MTases"/>
    <property type="match status" value="1"/>
</dbReference>
<reference evidence="2" key="1">
    <citation type="journal article" date="2014" name="Int. J. Syst. Evol. Microbiol.">
        <title>Complete genome of a new Firmicutes species belonging to the dominant human colonic microbiota ('Ruminococcus bicirculans') reveals two chromosomes and a selective capacity to utilize plant glucans.</title>
        <authorList>
            <consortium name="NISC Comparative Sequencing Program"/>
            <person name="Wegmann U."/>
            <person name="Louis P."/>
            <person name="Goesmann A."/>
            <person name="Henrissat B."/>
            <person name="Duncan S.H."/>
            <person name="Flint H.J."/>
        </authorList>
    </citation>
    <scope>NUCLEOTIDE SEQUENCE</scope>
    <source>
        <strain evidence="2">NBRC 108219</strain>
    </source>
</reference>
<reference evidence="2" key="2">
    <citation type="submission" date="2023-01" db="EMBL/GenBank/DDBJ databases">
        <title>Draft genome sequence of Algimonas ampicilliniresistens strain NBRC 108219.</title>
        <authorList>
            <person name="Sun Q."/>
            <person name="Mori K."/>
        </authorList>
    </citation>
    <scope>NUCLEOTIDE SEQUENCE</scope>
    <source>
        <strain evidence="2">NBRC 108219</strain>
    </source>
</reference>
<dbReference type="Proteomes" id="UP001161391">
    <property type="component" value="Unassembled WGS sequence"/>
</dbReference>
<dbReference type="EMBL" id="BSNK01000002">
    <property type="protein sequence ID" value="GLQ24230.1"/>
    <property type="molecule type" value="Genomic_DNA"/>
</dbReference>
<dbReference type="PANTHER" id="PTHR43861">
    <property type="entry name" value="TRANS-ACONITATE 2-METHYLTRANSFERASE-RELATED"/>
    <property type="match status" value="1"/>
</dbReference>
<evidence type="ECO:0000313" key="2">
    <source>
        <dbReference type="EMBL" id="GLQ24230.1"/>
    </source>
</evidence>
<dbReference type="InterPro" id="IPR029063">
    <property type="entry name" value="SAM-dependent_MTases_sf"/>
</dbReference>
<evidence type="ECO:0000259" key="1">
    <source>
        <dbReference type="Pfam" id="PF08242"/>
    </source>
</evidence>
<dbReference type="PANTHER" id="PTHR43861:SF1">
    <property type="entry name" value="TRANS-ACONITATE 2-METHYLTRANSFERASE"/>
    <property type="match status" value="1"/>
</dbReference>
<feature type="domain" description="Methyltransferase type 12" evidence="1">
    <location>
        <begin position="45"/>
        <end position="138"/>
    </location>
</feature>
<dbReference type="Gene3D" id="3.40.50.150">
    <property type="entry name" value="Vaccinia Virus protein VP39"/>
    <property type="match status" value="1"/>
</dbReference>
<protein>
    <recommendedName>
        <fullName evidence="1">Methyltransferase type 12 domain-containing protein</fullName>
    </recommendedName>
</protein>
<evidence type="ECO:0000313" key="3">
    <source>
        <dbReference type="Proteomes" id="UP001161391"/>
    </source>
</evidence>
<sequence length="207" mass="22785">MANIAKFWDKMAEKYSKSPVPNEEVYQIKKDLTREYFTSESTIFEFGCGTGTTAIAHAPYVKQVTATDISTEMLRIAKDKAAAAKVNNVTFEPWDVSTGPLPGTDYDVVLALSILHLVDDLPGALDKCSGLLKDGGVLVSSTVCLSDKKAFLRPILGFLKPLGLVPFVAFLKNEELEEQMQSAGFQTVHRWHPIDSDAVFIISRKAQ</sequence>
<accession>A0ABQ5VC05</accession>
<gene>
    <name evidence="2" type="ORF">GCM10007853_21040</name>
</gene>
<dbReference type="RefSeq" id="WP_284390432.1">
    <property type="nucleotide sequence ID" value="NZ_BSNK01000002.1"/>
</dbReference>
<dbReference type="Pfam" id="PF08242">
    <property type="entry name" value="Methyltransf_12"/>
    <property type="match status" value="1"/>
</dbReference>
<dbReference type="SUPFAM" id="SSF53335">
    <property type="entry name" value="S-adenosyl-L-methionine-dependent methyltransferases"/>
    <property type="match status" value="1"/>
</dbReference>
<proteinExistence type="predicted"/>
<name>A0ABQ5VC05_9PROT</name>